<comment type="caution">
    <text evidence="1">The sequence shown here is derived from an EMBL/GenBank/DDBJ whole genome shotgun (WGS) entry which is preliminary data.</text>
</comment>
<reference evidence="1 2" key="1">
    <citation type="submission" date="2020-10" db="EMBL/GenBank/DDBJ databases">
        <title>Phylogeny of dyella-like bacteria.</title>
        <authorList>
            <person name="Fu J."/>
        </authorList>
    </citation>
    <scope>NUCLEOTIDE SEQUENCE [LARGE SCALE GENOMIC DNA]</scope>
    <source>
        <strain evidence="1 2">DHOB07</strain>
    </source>
</reference>
<gene>
    <name evidence="1" type="ORF">ISP13_14005</name>
</gene>
<evidence type="ECO:0000313" key="2">
    <source>
        <dbReference type="Proteomes" id="UP001620405"/>
    </source>
</evidence>
<dbReference type="RefSeq" id="WP_284396797.1">
    <property type="nucleotide sequence ID" value="NZ_BSNQ01000003.1"/>
</dbReference>
<protein>
    <recommendedName>
        <fullName evidence="3">Antitoxin Xre/MbcA/ParS-like toxin-binding domain-containing protein</fullName>
    </recommendedName>
</protein>
<dbReference type="EMBL" id="JADIKG010000013">
    <property type="protein sequence ID" value="MFK2874653.1"/>
    <property type="molecule type" value="Genomic_DNA"/>
</dbReference>
<sequence length="71" mass="8144">MIINRHASTQQNPRIADLARCLEPNMSLLAEWWNNTGIAEFGDMTPQELVSTGKSDVLEWFLRSILRGDRE</sequence>
<accession>A0ABW8IYQ9</accession>
<proteinExistence type="predicted"/>
<organism evidence="1 2">
    <name type="scientific">Dyella lipolytica</name>
    <dbReference type="NCBI Taxonomy" id="1867835"/>
    <lineage>
        <taxon>Bacteria</taxon>
        <taxon>Pseudomonadati</taxon>
        <taxon>Pseudomonadota</taxon>
        <taxon>Gammaproteobacteria</taxon>
        <taxon>Lysobacterales</taxon>
        <taxon>Rhodanobacteraceae</taxon>
        <taxon>Dyella</taxon>
    </lineage>
</organism>
<name>A0ABW8IYQ9_9GAMM</name>
<evidence type="ECO:0008006" key="3">
    <source>
        <dbReference type="Google" id="ProtNLM"/>
    </source>
</evidence>
<dbReference type="Proteomes" id="UP001620405">
    <property type="component" value="Unassembled WGS sequence"/>
</dbReference>
<keyword evidence="2" id="KW-1185">Reference proteome</keyword>
<evidence type="ECO:0000313" key="1">
    <source>
        <dbReference type="EMBL" id="MFK2874653.1"/>
    </source>
</evidence>